<name>A0A1W6K2A0_9CREN</name>
<evidence type="ECO:0000313" key="4">
    <source>
        <dbReference type="Proteomes" id="UP000193404"/>
    </source>
</evidence>
<dbReference type="GeneID" id="41591680"/>
<evidence type="ECO:0000256" key="1">
    <source>
        <dbReference type="SAM" id="Coils"/>
    </source>
</evidence>
<evidence type="ECO:0000313" key="3">
    <source>
        <dbReference type="EMBL" id="ARM76681.1"/>
    </source>
</evidence>
<feature type="domain" description="DUF8196" evidence="2">
    <location>
        <begin position="133"/>
        <end position="242"/>
    </location>
</feature>
<evidence type="ECO:0000259" key="2">
    <source>
        <dbReference type="Pfam" id="PF26618"/>
    </source>
</evidence>
<dbReference type="KEGG" id="aman:B6F84_12110"/>
<dbReference type="OrthoDB" id="42210at2157"/>
<organism evidence="3 4">
    <name type="scientific">Acidianus manzaensis</name>
    <dbReference type="NCBI Taxonomy" id="282676"/>
    <lineage>
        <taxon>Archaea</taxon>
        <taxon>Thermoproteota</taxon>
        <taxon>Thermoprotei</taxon>
        <taxon>Sulfolobales</taxon>
        <taxon>Sulfolobaceae</taxon>
        <taxon>Acidianus</taxon>
    </lineage>
</organism>
<feature type="coiled-coil region" evidence="1">
    <location>
        <begin position="32"/>
        <end position="130"/>
    </location>
</feature>
<sequence>MTEEIVKSLINNDEFINKVANEIADKIVIKEIKEMKAILADINKKMQDFSDEHKLIWEKFDENDRKFYKLLEEMKEEFKKRDEKLDSTIKEMKEEFKKRDEKFDAMLKSIRKLEKQNDQTLRTIANMTTSLEQEAMEHVMYMLKNKFNMEVDLYRLEIKNIEIDIYGENKDYVVIGEVKTRGGISTLKQFEKHLKIIKQAKPEINNKKLILIIYAPVVTKELVDSCREKGIYLTNGYRDFTELKLP</sequence>
<protein>
    <recommendedName>
        <fullName evidence="2">DUF8196 domain-containing protein</fullName>
    </recommendedName>
</protein>
<dbReference type="InterPro" id="IPR058509">
    <property type="entry name" value="DUF8196"/>
</dbReference>
<gene>
    <name evidence="3" type="ORF">B6F84_12110</name>
</gene>
<keyword evidence="1" id="KW-0175">Coiled coil</keyword>
<keyword evidence="4" id="KW-1185">Reference proteome</keyword>
<accession>A0A1W6K2A0</accession>
<dbReference type="AlphaFoldDB" id="A0A1W6K2A0"/>
<proteinExistence type="predicted"/>
<dbReference type="RefSeq" id="WP_148692476.1">
    <property type="nucleotide sequence ID" value="NZ_CP020477.1"/>
</dbReference>
<dbReference type="EMBL" id="CP020477">
    <property type="protein sequence ID" value="ARM76681.1"/>
    <property type="molecule type" value="Genomic_DNA"/>
</dbReference>
<dbReference type="Pfam" id="PF26618">
    <property type="entry name" value="DUF8196"/>
    <property type="match status" value="1"/>
</dbReference>
<dbReference type="Proteomes" id="UP000193404">
    <property type="component" value="Chromosome"/>
</dbReference>
<reference evidence="3 4" key="1">
    <citation type="submission" date="2017-03" db="EMBL/GenBank/DDBJ databases">
        <title>Sulfur activation and transportation mechanism of thermophilic Archaea Acidianus manzaensis YN-25.</title>
        <authorList>
            <person name="Ma Y."/>
            <person name="Yang Y."/>
            <person name="Xia J."/>
        </authorList>
    </citation>
    <scope>NUCLEOTIDE SEQUENCE [LARGE SCALE GENOMIC DNA]</scope>
    <source>
        <strain evidence="3 4">YN-25</strain>
    </source>
</reference>